<name>A0A9Q8Y4W6_9LACT</name>
<protein>
    <submittedName>
        <fullName evidence="1">Uncharacterized protein</fullName>
    </submittedName>
</protein>
<dbReference type="AlphaFoldDB" id="A0A9Q8Y4W6"/>
<dbReference type="RefSeq" id="WP_252175900.1">
    <property type="nucleotide sequence ID" value="NZ_CP086395.1"/>
</dbReference>
<sequence length="72" mass="7900">MDAKGNKWNNSSIITNVGDKLGVLIPENPESTDNLFNYIAPLAPEGYDIATKNTQSVTVHNYPLGEKILIKL</sequence>
<evidence type="ECO:0000313" key="2">
    <source>
        <dbReference type="Proteomes" id="UP001056730"/>
    </source>
</evidence>
<dbReference type="KEGG" id="lfo:LMK00_05475"/>
<organism evidence="1 2">
    <name type="scientific">Lactococcus formosensis</name>
    <dbReference type="NCBI Taxonomy" id="1281486"/>
    <lineage>
        <taxon>Bacteria</taxon>
        <taxon>Bacillati</taxon>
        <taxon>Bacillota</taxon>
        <taxon>Bacilli</taxon>
        <taxon>Lactobacillales</taxon>
        <taxon>Streptococcaceae</taxon>
        <taxon>Lactococcus</taxon>
    </lineage>
</organism>
<accession>A0A9Q8Y4W6</accession>
<dbReference type="Proteomes" id="UP001056730">
    <property type="component" value="Chromosome"/>
</dbReference>
<evidence type="ECO:0000313" key="1">
    <source>
        <dbReference type="EMBL" id="USJ21447.1"/>
    </source>
</evidence>
<reference evidence="1" key="1">
    <citation type="journal article" date="2022" name="Front. Microbiol.">
        <title>Feed Insects as a Reservoir of Granadaene-Producing Lactococci.</title>
        <authorList>
            <person name="Neuzil-Bunesova V."/>
            <person name="Ramirez Garcia A."/>
            <person name="Modrackova N."/>
            <person name="Makovska M."/>
            <person name="Sabolova M."/>
            <person name="Sproer C."/>
            <person name="Bunk B."/>
            <person name="Blom J."/>
            <person name="Schwab C."/>
        </authorList>
    </citation>
    <scope>NUCLEOTIDE SEQUENCE</scope>
    <source>
        <strain evidence="1">I4/6O</strain>
    </source>
</reference>
<dbReference type="EMBL" id="CP086395">
    <property type="protein sequence ID" value="USJ21447.1"/>
    <property type="molecule type" value="Genomic_DNA"/>
</dbReference>
<proteinExistence type="predicted"/>
<gene>
    <name evidence="1" type="ORF">LMK00_05475</name>
</gene>